<feature type="domain" description="RING-type" evidence="3">
    <location>
        <begin position="332"/>
        <end position="380"/>
    </location>
</feature>
<keyword evidence="1" id="KW-0479">Metal-binding</keyword>
<dbReference type="PANTHER" id="PTHR21540:SF0">
    <property type="entry name" value="PHD FAMILY PROTEIN"/>
    <property type="match status" value="1"/>
</dbReference>
<dbReference type="PROSITE" id="PS50966">
    <property type="entry name" value="ZF_SWIM"/>
    <property type="match status" value="1"/>
</dbReference>
<evidence type="ECO:0000313" key="5">
    <source>
        <dbReference type="EMBL" id="KAK5530375.1"/>
    </source>
</evidence>
<evidence type="ECO:0000256" key="1">
    <source>
        <dbReference type="PROSITE-ProRule" id="PRU00175"/>
    </source>
</evidence>
<dbReference type="CDD" id="cd16494">
    <property type="entry name" value="RING-CH-C4HC3_ZSWM2"/>
    <property type="match status" value="1"/>
</dbReference>
<feature type="compositionally biased region" description="Low complexity" evidence="2">
    <location>
        <begin position="53"/>
        <end position="62"/>
    </location>
</feature>
<dbReference type="PROSITE" id="PS50089">
    <property type="entry name" value="ZF_RING_2"/>
    <property type="match status" value="1"/>
</dbReference>
<feature type="region of interest" description="Disordered" evidence="2">
    <location>
        <begin position="38"/>
        <end position="127"/>
    </location>
</feature>
<feature type="domain" description="SWIM-type" evidence="4">
    <location>
        <begin position="252"/>
        <end position="284"/>
    </location>
</feature>
<dbReference type="EMBL" id="JAXLQG010000019">
    <property type="protein sequence ID" value="KAK5530375.1"/>
    <property type="molecule type" value="Genomic_DNA"/>
</dbReference>
<accession>A0AAV9PYY4</accession>
<gene>
    <name evidence="5" type="ORF">LTR25_008953</name>
</gene>
<evidence type="ECO:0000313" key="6">
    <source>
        <dbReference type="Proteomes" id="UP001345827"/>
    </source>
</evidence>
<reference evidence="5 6" key="1">
    <citation type="submission" date="2023-06" db="EMBL/GenBank/DDBJ databases">
        <title>Black Yeasts Isolated from many extreme environments.</title>
        <authorList>
            <person name="Coleine C."/>
            <person name="Stajich J.E."/>
            <person name="Selbmann L."/>
        </authorList>
    </citation>
    <scope>NUCLEOTIDE SEQUENCE [LARGE SCALE GENOMIC DNA]</scope>
    <source>
        <strain evidence="5 6">CCFEE 5887</strain>
    </source>
</reference>
<dbReference type="Pfam" id="PF13639">
    <property type="entry name" value="zf-RING_2"/>
    <property type="match status" value="1"/>
</dbReference>
<evidence type="ECO:0000259" key="4">
    <source>
        <dbReference type="PROSITE" id="PS50966"/>
    </source>
</evidence>
<sequence>MASEEAQIICAAAALGAMAATATVTAVVMAIIIDDLENDTDTSDDDSLVTYESSSSSPQSAPSGPPEPDPSVLYRPLATSFGRKTREMPATAVTRTSHRGAVSKVTSTKSRSAPQKKPILRSPEEIRVLEEQEQDQYTLNRTKQWVASLSDGNPAAATETSPLMPTSKPASSKLAPAELSSTPTKSPKQKKKPKQEEEKRLRRFRSKPPASFLIKLQRARVQRMVVLARRRVTENGAPSEHIDIVGSTGNVYEVVVCHTPTCTCPDALKGNECKHKVYALSTVLKAPEHLQYQLALLTVELEEIFANAPPIPTDIGSDEDSKGNRKPTDGECPICYMDLDPEHNKLVWCKAQCGHNLHKSCFDQWAASMARKEVRCVYCRTPWEVDVGDSEAIKQAGEYSADGYVNVAQQFGMSRARDYTSYHQPWVRRQFGVGW</sequence>
<keyword evidence="1" id="KW-0862">Zinc</keyword>
<proteinExistence type="predicted"/>
<dbReference type="InterPro" id="IPR013083">
    <property type="entry name" value="Znf_RING/FYVE/PHD"/>
</dbReference>
<comment type="caution">
    <text evidence="5">The sequence shown here is derived from an EMBL/GenBank/DDBJ whole genome shotgun (WGS) entry which is preliminary data.</text>
</comment>
<feature type="region of interest" description="Disordered" evidence="2">
    <location>
        <begin position="151"/>
        <end position="204"/>
    </location>
</feature>
<dbReference type="AlphaFoldDB" id="A0AAV9PYY4"/>
<feature type="compositionally biased region" description="Acidic residues" evidence="2">
    <location>
        <begin position="38"/>
        <end position="47"/>
    </location>
</feature>
<organism evidence="5 6">
    <name type="scientific">Vermiconidia calcicola</name>
    <dbReference type="NCBI Taxonomy" id="1690605"/>
    <lineage>
        <taxon>Eukaryota</taxon>
        <taxon>Fungi</taxon>
        <taxon>Dikarya</taxon>
        <taxon>Ascomycota</taxon>
        <taxon>Pezizomycotina</taxon>
        <taxon>Dothideomycetes</taxon>
        <taxon>Dothideomycetidae</taxon>
        <taxon>Mycosphaerellales</taxon>
        <taxon>Extremaceae</taxon>
        <taxon>Vermiconidia</taxon>
    </lineage>
</organism>
<name>A0AAV9PYY4_9PEZI</name>
<evidence type="ECO:0000259" key="3">
    <source>
        <dbReference type="PROSITE" id="PS50089"/>
    </source>
</evidence>
<dbReference type="Proteomes" id="UP001345827">
    <property type="component" value="Unassembled WGS sequence"/>
</dbReference>
<dbReference type="GO" id="GO:0061630">
    <property type="term" value="F:ubiquitin protein ligase activity"/>
    <property type="evidence" value="ECO:0007669"/>
    <property type="project" value="InterPro"/>
</dbReference>
<dbReference type="Gene3D" id="3.30.40.10">
    <property type="entry name" value="Zinc/RING finger domain, C3HC4 (zinc finger)"/>
    <property type="match status" value="1"/>
</dbReference>
<protein>
    <submittedName>
        <fullName evidence="5">Uncharacterized protein</fullName>
    </submittedName>
</protein>
<keyword evidence="1" id="KW-0863">Zinc-finger</keyword>
<dbReference type="SUPFAM" id="SSF57850">
    <property type="entry name" value="RING/U-box"/>
    <property type="match status" value="1"/>
</dbReference>
<keyword evidence="6" id="KW-1185">Reference proteome</keyword>
<feature type="compositionally biased region" description="Polar residues" evidence="2">
    <location>
        <begin position="158"/>
        <end position="170"/>
    </location>
</feature>
<dbReference type="InterPro" id="IPR001841">
    <property type="entry name" value="Znf_RING"/>
</dbReference>
<dbReference type="InterPro" id="IPR039903">
    <property type="entry name" value="Zswim2"/>
</dbReference>
<evidence type="ECO:0000256" key="2">
    <source>
        <dbReference type="SAM" id="MobiDB-lite"/>
    </source>
</evidence>
<dbReference type="PANTHER" id="PTHR21540">
    <property type="entry name" value="RING FINGER AND SWIM DOMAIN-CONTAINING PROTEIN 2"/>
    <property type="match status" value="1"/>
</dbReference>
<feature type="compositionally biased region" description="Polar residues" evidence="2">
    <location>
        <begin position="104"/>
        <end position="113"/>
    </location>
</feature>
<dbReference type="InterPro" id="IPR007527">
    <property type="entry name" value="Znf_SWIM"/>
</dbReference>
<dbReference type="GO" id="GO:0008270">
    <property type="term" value="F:zinc ion binding"/>
    <property type="evidence" value="ECO:0007669"/>
    <property type="project" value="UniProtKB-KW"/>
</dbReference>